<name>A0ABX2NZ98_9BURK</name>
<sequence>MTSSQPAVSPLRQRMIDDMRMRQLSPKTQYACLRVVREFARFLHRSPDTASAEDLRRYQLHLVDHGTSPVSLNA</sequence>
<dbReference type="Proteomes" id="UP000821598">
    <property type="component" value="Unassembled WGS sequence"/>
</dbReference>
<dbReference type="RefSeq" id="WP_176370130.1">
    <property type="nucleotide sequence ID" value="NZ_VOMC01000156.1"/>
</dbReference>
<comment type="caution">
    <text evidence="6">The sequence shown here is derived from an EMBL/GenBank/DDBJ whole genome shotgun (WGS) entry which is preliminary data.</text>
</comment>
<feature type="domain" description="Core-binding (CB)" evidence="5">
    <location>
        <begin position="6"/>
        <end position="74"/>
    </location>
</feature>
<protein>
    <submittedName>
        <fullName evidence="6">Integrase</fullName>
    </submittedName>
</protein>
<evidence type="ECO:0000259" key="5">
    <source>
        <dbReference type="PROSITE" id="PS51900"/>
    </source>
</evidence>
<evidence type="ECO:0000313" key="7">
    <source>
        <dbReference type="Proteomes" id="UP000821598"/>
    </source>
</evidence>
<feature type="region of interest" description="Disordered" evidence="4">
    <location>
        <begin position="1"/>
        <end position="20"/>
    </location>
</feature>
<dbReference type="PROSITE" id="PS51900">
    <property type="entry name" value="CB"/>
    <property type="match status" value="1"/>
</dbReference>
<dbReference type="InterPro" id="IPR044068">
    <property type="entry name" value="CB"/>
</dbReference>
<evidence type="ECO:0000256" key="4">
    <source>
        <dbReference type="SAM" id="MobiDB-lite"/>
    </source>
</evidence>
<dbReference type="InterPro" id="IPR010998">
    <property type="entry name" value="Integrase_recombinase_N"/>
</dbReference>
<evidence type="ECO:0000313" key="6">
    <source>
        <dbReference type="EMBL" id="NVI09844.1"/>
    </source>
</evidence>
<proteinExistence type="predicted"/>
<organism evidence="6 7">
    <name type="scientific">Paraburkholderia youngii</name>
    <dbReference type="NCBI Taxonomy" id="2782701"/>
    <lineage>
        <taxon>Bacteria</taxon>
        <taxon>Pseudomonadati</taxon>
        <taxon>Pseudomonadota</taxon>
        <taxon>Betaproteobacteria</taxon>
        <taxon>Burkholderiales</taxon>
        <taxon>Burkholderiaceae</taxon>
        <taxon>Paraburkholderia</taxon>
    </lineage>
</organism>
<feature type="non-terminal residue" evidence="6">
    <location>
        <position position="74"/>
    </location>
</feature>
<keyword evidence="1" id="KW-0229">DNA integration</keyword>
<evidence type="ECO:0000256" key="2">
    <source>
        <dbReference type="ARBA" id="ARBA00023125"/>
    </source>
</evidence>
<accession>A0ABX2NZ98</accession>
<evidence type="ECO:0000256" key="1">
    <source>
        <dbReference type="ARBA" id="ARBA00022908"/>
    </source>
</evidence>
<dbReference type="Pfam" id="PF13495">
    <property type="entry name" value="Phage_int_SAM_4"/>
    <property type="match status" value="1"/>
</dbReference>
<dbReference type="InterPro" id="IPR004107">
    <property type="entry name" value="Integrase_SAM-like_N"/>
</dbReference>
<dbReference type="Gene3D" id="1.10.150.130">
    <property type="match status" value="1"/>
</dbReference>
<reference evidence="6 7" key="1">
    <citation type="submission" date="2019-08" db="EMBL/GenBank/DDBJ databases">
        <title>Paraburkholderia simonii sp. nov. and P. youngii sp. nov. Brazilian and Mexican Mimosa-associated rhizobia.</title>
        <authorList>
            <person name="Mavima L."/>
            <person name="Beukes C.W."/>
            <person name="Palmer M."/>
            <person name="De Meyer S.E."/>
            <person name="James E.K."/>
            <person name="Maluk M."/>
            <person name="Avontuur J.R."/>
            <person name="Chan W.Y."/>
            <person name="Venter S.N."/>
            <person name="Steenkamp E.T."/>
        </authorList>
    </citation>
    <scope>NUCLEOTIDE SEQUENCE [LARGE SCALE GENOMIC DNA]</scope>
    <source>
        <strain evidence="6 7">JPY454</strain>
    </source>
</reference>
<evidence type="ECO:0000256" key="3">
    <source>
        <dbReference type="PROSITE-ProRule" id="PRU01248"/>
    </source>
</evidence>
<dbReference type="EMBL" id="VOMC01000156">
    <property type="protein sequence ID" value="NVI09844.1"/>
    <property type="molecule type" value="Genomic_DNA"/>
</dbReference>
<keyword evidence="2 3" id="KW-0238">DNA-binding</keyword>
<keyword evidence="7" id="KW-1185">Reference proteome</keyword>
<gene>
    <name evidence="6" type="ORF">FSB64_41255</name>
</gene>